<sequence length="907" mass="101281">MMVPQEKPLGAFTKGSIMLDESRIRKQVSKLTYAEASALSRTKFTLFTNLSCGYKGLCTVIAATVATAPNASAATPSFVAVKFNTVTGDLLQELQVVNNVQFKSENVSSYGVALALRFVAKPEEFEGHNNTLSHTLPHMVEMLISNRAHGIPLLKPVRISIPDSKSPFGNSTLSVTVPEEGQSFQSMDWVRDVRHLPSPSAAWALEHMDGNPGHVMQFYFDANRSGRIWCDARVLSGGRKRGLLDAVSAGPDRDHEEQAYALLNHHDFEHCDGEEFFLKQCTELDQLMEFVTEGVKDFSRLGEVFVTDLFKRISQPTPMQLQVGVSVESGLLNVRITGDEVPDEDINRILHAYRLKKKFHRLSNGRIVRLDDESLQQVYEIADDLGLDDNDLMDGQAKLPGYKALLLPKPGEHDRGYATQVDDSVGEYLARITDVQEAEYQVPIAFTGTLRPYQQEGFAWLNSRMENGFGGAILADQMGLGKTAQTIVVMVYRRNTKNRSRPCMVVCPSSLVQNWLAEFERFAPDMDVVAAVGPRAKRALDIAHAVEHDVLVTSYDALWRDIELYDRSEFDIIALDEANRIKNPATKSARACKRLKGEGRIAITGTPVENRLSELYSIMDFCIPGMLARNYEQFRSRYETPIVRGNEEATSKLKALVEPFILRRLTREVLTDLPELVESVHYAPMTVEQSRLYHAREQRLQSKLAERDMEDIQLLAEITRLRQVCCDPGLVYEDYDGGSGKLDAIVNLVEQAREVGSKTVIFSQWVSFLESISKRLNRNGIAHDWIIGDTPASDRVGIVDAFNKDETPVLLVSMRAGGVGLNMTGASTAIIADPFWHEAAQTQAYSRLWRLGQDSSVFVYQIIAENTIEDRILGLQHKKHDLGESVISAGAASMPNHEELIELVSGR</sequence>
<dbReference type="InterPro" id="IPR038718">
    <property type="entry name" value="SNF2-like_sf"/>
</dbReference>
<evidence type="ECO:0000256" key="1">
    <source>
        <dbReference type="ARBA" id="ARBA00022801"/>
    </source>
</evidence>
<accession>C7N643</accession>
<dbReference type="InterPro" id="IPR000330">
    <property type="entry name" value="SNF2_N"/>
</dbReference>
<gene>
    <name evidence="4" type="ordered locus">Shel_13550</name>
</gene>
<dbReference type="Pfam" id="PF00176">
    <property type="entry name" value="SNF2-rel_dom"/>
    <property type="match status" value="1"/>
</dbReference>
<dbReference type="GO" id="GO:0016787">
    <property type="term" value="F:hydrolase activity"/>
    <property type="evidence" value="ECO:0007669"/>
    <property type="project" value="UniProtKB-KW"/>
</dbReference>
<keyword evidence="5" id="KW-1185">Reference proteome</keyword>
<feature type="domain" description="Helicase C-terminal" evidence="3">
    <location>
        <begin position="741"/>
        <end position="902"/>
    </location>
</feature>
<dbReference type="InterPro" id="IPR049730">
    <property type="entry name" value="SNF2/RAD54-like_C"/>
</dbReference>
<dbReference type="SMART" id="SM00487">
    <property type="entry name" value="DEXDc"/>
    <property type="match status" value="1"/>
</dbReference>
<dbReference type="Gene3D" id="3.40.50.300">
    <property type="entry name" value="P-loop containing nucleotide triphosphate hydrolases"/>
    <property type="match status" value="1"/>
</dbReference>
<name>C7N643_SLAHD</name>
<protein>
    <submittedName>
        <fullName evidence="4">DNA/RNA helicase, superfamily II, SNF2 family</fullName>
    </submittedName>
</protein>
<evidence type="ECO:0000313" key="4">
    <source>
        <dbReference type="EMBL" id="ACV22378.1"/>
    </source>
</evidence>
<evidence type="ECO:0000313" key="5">
    <source>
        <dbReference type="Proteomes" id="UP000002026"/>
    </source>
</evidence>
<dbReference type="SUPFAM" id="SSF52540">
    <property type="entry name" value="P-loop containing nucleoside triphosphate hydrolases"/>
    <property type="match status" value="2"/>
</dbReference>
<reference evidence="4 5" key="1">
    <citation type="journal article" date="2009" name="Stand. Genomic Sci.">
        <title>Complete genome sequence of Slackia heliotrinireducens type strain (RHS 1).</title>
        <authorList>
            <person name="Pukall R."/>
            <person name="Lapidus A."/>
            <person name="Nolan M."/>
            <person name="Copeland A."/>
            <person name="Glavina Del Rio T."/>
            <person name="Lucas S."/>
            <person name="Chen F."/>
            <person name="Tice H."/>
            <person name="Cheng J.F."/>
            <person name="Chertkov O."/>
            <person name="Bruce D."/>
            <person name="Goodwin L."/>
            <person name="Kuske C."/>
            <person name="Brettin T."/>
            <person name="Detter J.C."/>
            <person name="Han C."/>
            <person name="Pitluck S."/>
            <person name="Pati A."/>
            <person name="Mavrommatis K."/>
            <person name="Ivanova N."/>
            <person name="Ovchinnikova G."/>
            <person name="Chen A."/>
            <person name="Palaniappan K."/>
            <person name="Schneider S."/>
            <person name="Rohde M."/>
            <person name="Chain P."/>
            <person name="D'haeseleer P."/>
            <person name="Goker M."/>
            <person name="Bristow J."/>
            <person name="Eisen J.A."/>
            <person name="Markowitz V."/>
            <person name="Kyrpides N.C."/>
            <person name="Klenk H.P."/>
            <person name="Hugenholtz P."/>
        </authorList>
    </citation>
    <scope>NUCLEOTIDE SEQUENCE [LARGE SCALE GENOMIC DNA]</scope>
    <source>
        <strain evidence="5">ATCC 29202 / DSM 20476 / NCTC 11029 / RHS 1</strain>
    </source>
</reference>
<evidence type="ECO:0000259" key="2">
    <source>
        <dbReference type="PROSITE" id="PS51192"/>
    </source>
</evidence>
<dbReference type="InterPro" id="IPR014001">
    <property type="entry name" value="Helicase_ATP-bd"/>
</dbReference>
<dbReference type="InterPro" id="IPR013663">
    <property type="entry name" value="Helicase_SWF/SNF/SWI_bac"/>
</dbReference>
<dbReference type="Pfam" id="PF00271">
    <property type="entry name" value="Helicase_C"/>
    <property type="match status" value="1"/>
</dbReference>
<dbReference type="GO" id="GO:0005524">
    <property type="term" value="F:ATP binding"/>
    <property type="evidence" value="ECO:0007669"/>
    <property type="project" value="InterPro"/>
</dbReference>
<dbReference type="EMBL" id="CP001684">
    <property type="protein sequence ID" value="ACV22378.1"/>
    <property type="molecule type" value="Genomic_DNA"/>
</dbReference>
<organism evidence="4 5">
    <name type="scientific">Slackia heliotrinireducens (strain ATCC 29202 / DSM 20476 / NCTC 11029 / RHS 1)</name>
    <name type="common">Peptococcus heliotrinreducens</name>
    <dbReference type="NCBI Taxonomy" id="471855"/>
    <lineage>
        <taxon>Bacteria</taxon>
        <taxon>Bacillati</taxon>
        <taxon>Actinomycetota</taxon>
        <taxon>Coriobacteriia</taxon>
        <taxon>Eggerthellales</taxon>
        <taxon>Eggerthellaceae</taxon>
        <taxon>Slackia</taxon>
    </lineage>
</organism>
<dbReference type="PROSITE" id="PS51192">
    <property type="entry name" value="HELICASE_ATP_BIND_1"/>
    <property type="match status" value="1"/>
</dbReference>
<dbReference type="PROSITE" id="PS51194">
    <property type="entry name" value="HELICASE_CTER"/>
    <property type="match status" value="1"/>
</dbReference>
<keyword evidence="1" id="KW-0378">Hydrolase</keyword>
<dbReference type="Pfam" id="PF08455">
    <property type="entry name" value="SNF2_assoc"/>
    <property type="match status" value="1"/>
</dbReference>
<keyword evidence="4" id="KW-0067">ATP-binding</keyword>
<keyword evidence="4" id="KW-0347">Helicase</keyword>
<dbReference type="eggNOG" id="COG0553">
    <property type="taxonomic scope" value="Bacteria"/>
</dbReference>
<dbReference type="SMART" id="SM00490">
    <property type="entry name" value="HELICc"/>
    <property type="match status" value="1"/>
</dbReference>
<dbReference type="KEGG" id="shi:Shel_13550"/>
<dbReference type="PANTHER" id="PTHR10799">
    <property type="entry name" value="SNF2/RAD54 HELICASE FAMILY"/>
    <property type="match status" value="1"/>
</dbReference>
<dbReference type="Gene3D" id="3.40.50.10810">
    <property type="entry name" value="Tandem AAA-ATPase domain"/>
    <property type="match status" value="1"/>
</dbReference>
<dbReference type="AlphaFoldDB" id="C7N643"/>
<dbReference type="HOGENOM" id="CLU_000315_21_1_11"/>
<dbReference type="Proteomes" id="UP000002026">
    <property type="component" value="Chromosome"/>
</dbReference>
<dbReference type="GO" id="GO:0004386">
    <property type="term" value="F:helicase activity"/>
    <property type="evidence" value="ECO:0007669"/>
    <property type="project" value="UniProtKB-KW"/>
</dbReference>
<feature type="domain" description="Helicase ATP-binding" evidence="2">
    <location>
        <begin position="463"/>
        <end position="625"/>
    </location>
</feature>
<proteinExistence type="predicted"/>
<dbReference type="CDD" id="cd18793">
    <property type="entry name" value="SF2_C_SNF"/>
    <property type="match status" value="1"/>
</dbReference>
<evidence type="ECO:0000259" key="3">
    <source>
        <dbReference type="PROSITE" id="PS51194"/>
    </source>
</evidence>
<dbReference type="InterPro" id="IPR001650">
    <property type="entry name" value="Helicase_C-like"/>
</dbReference>
<keyword evidence="4" id="KW-0547">Nucleotide-binding</keyword>
<dbReference type="STRING" id="471855.Shel_13550"/>
<dbReference type="InterPro" id="IPR027417">
    <property type="entry name" value="P-loop_NTPase"/>
</dbReference>